<evidence type="ECO:0000256" key="2">
    <source>
        <dbReference type="ARBA" id="ARBA00009784"/>
    </source>
</evidence>
<evidence type="ECO:0000256" key="6">
    <source>
        <dbReference type="ARBA" id="ARBA00023136"/>
    </source>
</evidence>
<dbReference type="GO" id="GO:0005886">
    <property type="term" value="C:plasma membrane"/>
    <property type="evidence" value="ECO:0007669"/>
    <property type="project" value="UniProtKB-SubCell"/>
</dbReference>
<evidence type="ECO:0000256" key="4">
    <source>
        <dbReference type="ARBA" id="ARBA00022692"/>
    </source>
</evidence>
<dbReference type="Proteomes" id="UP000070578">
    <property type="component" value="Unassembled WGS sequence"/>
</dbReference>
<comment type="caution">
    <text evidence="8">The sequence shown here is derived from an EMBL/GenBank/DDBJ whole genome shotgun (WGS) entry which is preliminary data.</text>
</comment>
<proteinExistence type="inferred from homology"/>
<reference evidence="8 9" key="1">
    <citation type="submission" date="2016-02" db="EMBL/GenBank/DDBJ databases">
        <authorList>
            <person name="Wen L."/>
            <person name="He K."/>
            <person name="Yang H."/>
        </authorList>
    </citation>
    <scope>NUCLEOTIDE SEQUENCE [LARGE SCALE GENOMIC DNA]</scope>
    <source>
        <strain evidence="8">ShG14-8</strain>
    </source>
</reference>
<keyword evidence="4 7" id="KW-0812">Transmembrane</keyword>
<evidence type="ECO:0000313" key="8">
    <source>
        <dbReference type="EMBL" id="KXS32530.1"/>
    </source>
</evidence>
<gene>
    <name evidence="8" type="ORF">AWT59_1363</name>
</gene>
<feature type="transmembrane region" description="Helical" evidence="7">
    <location>
        <begin position="126"/>
        <end position="146"/>
    </location>
</feature>
<evidence type="ECO:0000256" key="1">
    <source>
        <dbReference type="ARBA" id="ARBA00004651"/>
    </source>
</evidence>
<evidence type="ECO:0000256" key="7">
    <source>
        <dbReference type="RuleBase" id="RU362048"/>
    </source>
</evidence>
<feature type="transmembrane region" description="Helical" evidence="7">
    <location>
        <begin position="51"/>
        <end position="69"/>
    </location>
</feature>
<sequence length="227" mass="23691">MIIDFSHFASTILLAVGALLPIVDPLGGAPIFIAMTVGFTKAERVGMAKTVAINSFLLLIASVLIGAYVLDFFGISIPAVQIAGGIVVCAIAWSLLNRPNSPPALAQEEATPATADDLGQRAFYPLTMPLTVGPGAISVALTLGANPTKGLRPLVETTLGQALGILIIAVSVYFCYRYADRITKRLGPIGTGVVVRLSAFILLCIGVQICWNGLHTLILTTFPSAAS</sequence>
<dbReference type="NCBIfam" id="TIGR00427">
    <property type="entry name" value="NAAT family transporter"/>
    <property type="match status" value="1"/>
</dbReference>
<dbReference type="Pfam" id="PF01914">
    <property type="entry name" value="MarC"/>
    <property type="match status" value="1"/>
</dbReference>
<protein>
    <recommendedName>
        <fullName evidence="7">UPF0056 membrane protein</fullName>
    </recommendedName>
</protein>
<comment type="similarity">
    <text evidence="2 7">Belongs to the UPF0056 (MarC) family.</text>
</comment>
<dbReference type="AlphaFoldDB" id="A0A139BU77"/>
<organism evidence="8 9">
    <name type="scientific">Candidatus Gallionella acididurans</name>
    <dbReference type="NCBI Taxonomy" id="1796491"/>
    <lineage>
        <taxon>Bacteria</taxon>
        <taxon>Pseudomonadati</taxon>
        <taxon>Pseudomonadota</taxon>
        <taxon>Betaproteobacteria</taxon>
        <taxon>Nitrosomonadales</taxon>
        <taxon>Gallionellaceae</taxon>
        <taxon>Gallionella</taxon>
    </lineage>
</organism>
<dbReference type="PANTHER" id="PTHR33508:SF1">
    <property type="entry name" value="UPF0056 MEMBRANE PROTEIN YHCE"/>
    <property type="match status" value="1"/>
</dbReference>
<keyword evidence="3" id="KW-1003">Cell membrane</keyword>
<comment type="subcellular location">
    <subcellularLocation>
        <location evidence="1 7">Cell membrane</location>
        <topology evidence="1 7">Multi-pass membrane protein</topology>
    </subcellularLocation>
</comment>
<feature type="transmembrane region" description="Helical" evidence="7">
    <location>
        <begin position="197"/>
        <end position="218"/>
    </location>
</feature>
<name>A0A139BU77_9PROT</name>
<keyword evidence="6 7" id="KW-0472">Membrane</keyword>
<evidence type="ECO:0000256" key="3">
    <source>
        <dbReference type="ARBA" id="ARBA00022475"/>
    </source>
</evidence>
<dbReference type="InterPro" id="IPR002771">
    <property type="entry name" value="Multi_antbiot-R_MarC"/>
</dbReference>
<feature type="transmembrane region" description="Helical" evidence="7">
    <location>
        <begin position="158"/>
        <end position="176"/>
    </location>
</feature>
<feature type="transmembrane region" description="Helical" evidence="7">
    <location>
        <begin position="12"/>
        <end position="39"/>
    </location>
</feature>
<feature type="transmembrane region" description="Helical" evidence="7">
    <location>
        <begin position="75"/>
        <end position="96"/>
    </location>
</feature>
<dbReference type="EMBL" id="LSLI01000027">
    <property type="protein sequence ID" value="KXS32530.1"/>
    <property type="molecule type" value="Genomic_DNA"/>
</dbReference>
<keyword evidence="5 7" id="KW-1133">Transmembrane helix</keyword>
<evidence type="ECO:0000256" key="5">
    <source>
        <dbReference type="ARBA" id="ARBA00022989"/>
    </source>
</evidence>
<reference evidence="8 9" key="2">
    <citation type="submission" date="2016-03" db="EMBL/GenBank/DDBJ databases">
        <title>New uncultured bacterium of the family Gallionellaceae from acid mine drainage: description and reconstruction of genome based on metagenomic analysis of microbial community.</title>
        <authorList>
            <person name="Kadnikov V."/>
            <person name="Ivasenko D."/>
            <person name="Beletsky A."/>
            <person name="Mardanov A."/>
            <person name="Danilova E."/>
            <person name="Pimenov N."/>
            <person name="Karnachuk O."/>
            <person name="Ravin N."/>
        </authorList>
    </citation>
    <scope>NUCLEOTIDE SEQUENCE [LARGE SCALE GENOMIC DNA]</scope>
    <source>
        <strain evidence="8">ShG14-8</strain>
    </source>
</reference>
<dbReference type="PANTHER" id="PTHR33508">
    <property type="entry name" value="UPF0056 MEMBRANE PROTEIN YHCE"/>
    <property type="match status" value="1"/>
</dbReference>
<accession>A0A139BU77</accession>
<evidence type="ECO:0000313" key="9">
    <source>
        <dbReference type="Proteomes" id="UP000070578"/>
    </source>
</evidence>